<evidence type="ECO:0000256" key="4">
    <source>
        <dbReference type="ARBA" id="ARBA00013346"/>
    </source>
</evidence>
<dbReference type="Pfam" id="PF01135">
    <property type="entry name" value="PCMT"/>
    <property type="match status" value="1"/>
</dbReference>
<evidence type="ECO:0000256" key="3">
    <source>
        <dbReference type="ARBA" id="ARBA00011890"/>
    </source>
</evidence>
<dbReference type="SUPFAM" id="SSF53335">
    <property type="entry name" value="S-adenosyl-L-methionine-dependent methyltransferases"/>
    <property type="match status" value="1"/>
</dbReference>
<dbReference type="CDD" id="cd02440">
    <property type="entry name" value="AdoMet_MTases"/>
    <property type="match status" value="1"/>
</dbReference>
<proteinExistence type="inferred from homology"/>
<reference evidence="12 13" key="1">
    <citation type="submission" date="2017-02" db="EMBL/GenBank/DDBJ databases">
        <authorList>
            <person name="Peterson S.W."/>
        </authorList>
    </citation>
    <scope>NUCLEOTIDE SEQUENCE [LARGE SCALE GENOMIC DNA]</scope>
    <source>
        <strain evidence="12 13">DSM 45154</strain>
    </source>
</reference>
<evidence type="ECO:0000256" key="2">
    <source>
        <dbReference type="ARBA" id="ARBA00005369"/>
    </source>
</evidence>
<evidence type="ECO:0000256" key="10">
    <source>
        <dbReference type="ARBA" id="ARBA00031323"/>
    </source>
</evidence>
<evidence type="ECO:0000256" key="6">
    <source>
        <dbReference type="ARBA" id="ARBA00022603"/>
    </source>
</evidence>
<dbReference type="InterPro" id="IPR027573">
    <property type="entry name" value="Methyltran_FxLD"/>
</dbReference>
<name>A0A1T4TII2_9ACTN</name>
<dbReference type="Proteomes" id="UP000190637">
    <property type="component" value="Unassembled WGS sequence"/>
</dbReference>
<keyword evidence="8" id="KW-0949">S-adenosyl-L-methionine</keyword>
<dbReference type="EC" id="2.1.1.77" evidence="3"/>
<evidence type="ECO:0000256" key="7">
    <source>
        <dbReference type="ARBA" id="ARBA00022679"/>
    </source>
</evidence>
<protein>
    <recommendedName>
        <fullName evidence="4">Protein-L-isoaspartate O-methyltransferase</fullName>
        <ecNumber evidence="3">2.1.1.77</ecNumber>
    </recommendedName>
    <alternativeName>
        <fullName evidence="11">L-isoaspartyl protein carboxyl methyltransferase</fullName>
    </alternativeName>
    <alternativeName>
        <fullName evidence="9">Protein L-isoaspartyl methyltransferase</fullName>
    </alternativeName>
    <alternativeName>
        <fullName evidence="10">Protein-beta-aspartate methyltransferase</fullName>
    </alternativeName>
</protein>
<dbReference type="Gene3D" id="3.40.50.150">
    <property type="entry name" value="Vaccinia Virus protein VP39"/>
    <property type="match status" value="1"/>
</dbReference>
<evidence type="ECO:0000256" key="11">
    <source>
        <dbReference type="ARBA" id="ARBA00031350"/>
    </source>
</evidence>
<gene>
    <name evidence="12" type="ORF">SAMN02745673_05037</name>
</gene>
<accession>A0A1T4TII2</accession>
<dbReference type="InterPro" id="IPR000682">
    <property type="entry name" value="PCMT"/>
</dbReference>
<keyword evidence="7 12" id="KW-0808">Transferase</keyword>
<dbReference type="AlphaFoldDB" id="A0A1T4TII2"/>
<evidence type="ECO:0000256" key="9">
    <source>
        <dbReference type="ARBA" id="ARBA00030757"/>
    </source>
</evidence>
<dbReference type="GO" id="GO:0005737">
    <property type="term" value="C:cytoplasm"/>
    <property type="evidence" value="ECO:0007669"/>
    <property type="project" value="UniProtKB-SubCell"/>
</dbReference>
<evidence type="ECO:0000256" key="8">
    <source>
        <dbReference type="ARBA" id="ARBA00022691"/>
    </source>
</evidence>
<evidence type="ECO:0000256" key="1">
    <source>
        <dbReference type="ARBA" id="ARBA00004496"/>
    </source>
</evidence>
<dbReference type="NCBIfam" id="TIGR04364">
    <property type="entry name" value="methyltran_FxLD"/>
    <property type="match status" value="1"/>
</dbReference>
<evidence type="ECO:0000256" key="5">
    <source>
        <dbReference type="ARBA" id="ARBA00022490"/>
    </source>
</evidence>
<evidence type="ECO:0000313" key="13">
    <source>
        <dbReference type="Proteomes" id="UP000190637"/>
    </source>
</evidence>
<dbReference type="PANTHER" id="PTHR11579">
    <property type="entry name" value="PROTEIN-L-ISOASPARTATE O-METHYLTRANSFERASE"/>
    <property type="match status" value="1"/>
</dbReference>
<keyword evidence="5" id="KW-0963">Cytoplasm</keyword>
<dbReference type="InterPro" id="IPR029063">
    <property type="entry name" value="SAM-dependent_MTases_sf"/>
</dbReference>
<dbReference type="GO" id="GO:0004719">
    <property type="term" value="F:protein-L-isoaspartate (D-aspartate) O-methyltransferase activity"/>
    <property type="evidence" value="ECO:0007669"/>
    <property type="project" value="UniProtKB-EC"/>
</dbReference>
<dbReference type="RefSeq" id="WP_159457321.1">
    <property type="nucleotide sequence ID" value="NZ_FUWS01000029.1"/>
</dbReference>
<dbReference type="EMBL" id="FUWS01000029">
    <property type="protein sequence ID" value="SKA40234.1"/>
    <property type="molecule type" value="Genomic_DNA"/>
</dbReference>
<dbReference type="PANTHER" id="PTHR11579:SF0">
    <property type="entry name" value="PROTEIN-L-ISOASPARTATE(D-ASPARTATE) O-METHYLTRANSFERASE"/>
    <property type="match status" value="1"/>
</dbReference>
<organism evidence="12 13">
    <name type="scientific">Marinactinospora thermotolerans DSM 45154</name>
    <dbReference type="NCBI Taxonomy" id="1122192"/>
    <lineage>
        <taxon>Bacteria</taxon>
        <taxon>Bacillati</taxon>
        <taxon>Actinomycetota</taxon>
        <taxon>Actinomycetes</taxon>
        <taxon>Streptosporangiales</taxon>
        <taxon>Nocardiopsidaceae</taxon>
        <taxon>Marinactinospora</taxon>
    </lineage>
</organism>
<comment type="similarity">
    <text evidence="2">Belongs to the methyltransferase superfamily. L-isoaspartyl/D-aspartyl protein methyltransferase family.</text>
</comment>
<dbReference type="GO" id="GO:0032259">
    <property type="term" value="P:methylation"/>
    <property type="evidence" value="ECO:0007669"/>
    <property type="project" value="UniProtKB-KW"/>
</dbReference>
<keyword evidence="13" id="KW-1185">Reference proteome</keyword>
<keyword evidence="6 12" id="KW-0489">Methyltransferase</keyword>
<dbReference type="OrthoDB" id="4035289at2"/>
<comment type="subcellular location">
    <subcellularLocation>
        <location evidence="1">Cytoplasm</location>
    </subcellularLocation>
</comment>
<evidence type="ECO:0000313" key="12">
    <source>
        <dbReference type="EMBL" id="SKA40234.1"/>
    </source>
</evidence>
<sequence length="388" mass="42155">MNTASELRNALVDQIRDGGWITTARVERAMRSVERHLFLPEADLEEAYADKNVPTKTAPDGTCLSSASTPGIVAMMLEQLHVRPGQRILEIGAGTGYNAALLTHLGAEVTTIDIDPDAVAHTRKALERAGIRGVHLVEGDGENGVPRRVPYDRIIVTAGAWDIPPAWFDQLVEGGLLVVPLRFRGTTRSFAFERRGDRLESKSVKLCGFIPMRNDDGEHDIDLGGVSLRCDDDQDITVEALGSVLDTPRSELWSEVEIGAEPLHGIWGRLAVFETGTCRIMATDEAVRSGRAVPVIPMLSPAIAEDASLAYLAHRPLPSREGGHRSRLGVIGHGPNGDELCARLLDHIREWGKDRSDRIGATVVKKTAATAGRGITKHDTVLCLDWKG</sequence>